<dbReference type="Pfam" id="PF13561">
    <property type="entry name" value="adh_short_C2"/>
    <property type="match status" value="1"/>
</dbReference>
<dbReference type="PRINTS" id="PR00080">
    <property type="entry name" value="SDRFAMILY"/>
</dbReference>
<evidence type="ECO:0000256" key="1">
    <source>
        <dbReference type="ARBA" id="ARBA00006484"/>
    </source>
</evidence>
<dbReference type="PRINTS" id="PR00081">
    <property type="entry name" value="GDHRDH"/>
</dbReference>
<dbReference type="GO" id="GO:0048038">
    <property type="term" value="F:quinone binding"/>
    <property type="evidence" value="ECO:0007669"/>
    <property type="project" value="TreeGrafter"/>
</dbReference>
<proteinExistence type="inferred from homology"/>
<name>A0A5N6I784_9EURO</name>
<dbReference type="GO" id="GO:0016616">
    <property type="term" value="F:oxidoreductase activity, acting on the CH-OH group of donors, NAD or NADP as acceptor"/>
    <property type="evidence" value="ECO:0007669"/>
    <property type="project" value="TreeGrafter"/>
</dbReference>
<sequence>MASLSGKVIALTGCGSGIGLATAKHLAAHGAILSISDIRGGPLAEAARAIREIGPEPMVTVLDIAKENEVNSWIQETVKKFGRLDGAANIAAIHSKFTLVKDIPTEDWNEVIAVNLTGSMNLLRAELQVMSSGGSIVNVSSVGGVHGVPKAGTYCASKWGLIGLSKSAAIEAGRDGVRVNVIAPGLIDTPQLASINDDEFSNNDATVRQIIPLGRKGRPQEAAALIRFLLSDDSSYVTGSTYHIDGGLYL</sequence>
<dbReference type="GO" id="GO:0006633">
    <property type="term" value="P:fatty acid biosynthetic process"/>
    <property type="evidence" value="ECO:0007669"/>
    <property type="project" value="TreeGrafter"/>
</dbReference>
<dbReference type="GO" id="GO:0044550">
    <property type="term" value="P:secondary metabolite biosynthetic process"/>
    <property type="evidence" value="ECO:0007669"/>
    <property type="project" value="UniProtKB-ARBA"/>
</dbReference>
<dbReference type="RefSeq" id="XP_031939959.1">
    <property type="nucleotide sequence ID" value="XM_032089774.1"/>
</dbReference>
<dbReference type="Proteomes" id="UP000325579">
    <property type="component" value="Unassembled WGS sequence"/>
</dbReference>
<dbReference type="PANTHER" id="PTHR42760">
    <property type="entry name" value="SHORT-CHAIN DEHYDROGENASES/REDUCTASES FAMILY MEMBER"/>
    <property type="match status" value="1"/>
</dbReference>
<dbReference type="FunFam" id="3.40.50.720:FF:000084">
    <property type="entry name" value="Short-chain dehydrogenase reductase"/>
    <property type="match status" value="1"/>
</dbReference>
<gene>
    <name evidence="3" type="ORF">BDV37DRAFT_295070</name>
</gene>
<dbReference type="InterPro" id="IPR002347">
    <property type="entry name" value="SDR_fam"/>
</dbReference>
<dbReference type="GeneID" id="43674465"/>
<accession>A0A5N7D870</accession>
<dbReference type="InterPro" id="IPR020904">
    <property type="entry name" value="Sc_DH/Rdtase_CS"/>
</dbReference>
<accession>A0A5N6I784</accession>
<evidence type="ECO:0000313" key="4">
    <source>
        <dbReference type="Proteomes" id="UP000325579"/>
    </source>
</evidence>
<keyword evidence="4" id="KW-1185">Reference proteome</keyword>
<dbReference type="InterPro" id="IPR036291">
    <property type="entry name" value="NAD(P)-bd_dom_sf"/>
</dbReference>
<dbReference type="SUPFAM" id="SSF51735">
    <property type="entry name" value="NAD(P)-binding Rossmann-fold domains"/>
    <property type="match status" value="1"/>
</dbReference>
<dbReference type="PANTHER" id="PTHR42760:SF45">
    <property type="entry name" value="SHORT CHAIN DEHYDROGENASE_REDUCTASE FAMILY PROTEIN, PUTATIVE (AFU_ORTHOLOGUE AFUA_3G09150)-RELATED"/>
    <property type="match status" value="1"/>
</dbReference>
<keyword evidence="2" id="KW-0521">NADP</keyword>
<protein>
    <submittedName>
        <fullName evidence="3">Uncharacterized protein</fullName>
    </submittedName>
</protein>
<dbReference type="Gene3D" id="3.40.50.720">
    <property type="entry name" value="NAD(P)-binding Rossmann-like Domain"/>
    <property type="match status" value="1"/>
</dbReference>
<organism evidence="3 4">
    <name type="scientific">Aspergillus pseudonomiae</name>
    <dbReference type="NCBI Taxonomy" id="1506151"/>
    <lineage>
        <taxon>Eukaryota</taxon>
        <taxon>Fungi</taxon>
        <taxon>Dikarya</taxon>
        <taxon>Ascomycota</taxon>
        <taxon>Pezizomycotina</taxon>
        <taxon>Eurotiomycetes</taxon>
        <taxon>Eurotiomycetidae</taxon>
        <taxon>Eurotiales</taxon>
        <taxon>Aspergillaceae</taxon>
        <taxon>Aspergillus</taxon>
        <taxon>Aspergillus subgen. Circumdati</taxon>
    </lineage>
</organism>
<comment type="similarity">
    <text evidence="1">Belongs to the short-chain dehydrogenases/reductases (SDR) family.</text>
</comment>
<dbReference type="EMBL" id="ML736785">
    <property type="protein sequence ID" value="KAE8402640.1"/>
    <property type="molecule type" value="Genomic_DNA"/>
</dbReference>
<dbReference type="PROSITE" id="PS00061">
    <property type="entry name" value="ADH_SHORT"/>
    <property type="match status" value="1"/>
</dbReference>
<reference evidence="3 4" key="1">
    <citation type="submission" date="2019-04" db="EMBL/GenBank/DDBJ databases">
        <authorList>
            <consortium name="DOE Joint Genome Institute"/>
            <person name="Mondo S."/>
            <person name="Kjaerbolling I."/>
            <person name="Vesth T."/>
            <person name="Frisvad J.C."/>
            <person name="Nybo J.L."/>
            <person name="Theobald S."/>
            <person name="Kildgaard S."/>
            <person name="Isbrandt T."/>
            <person name="Kuo A."/>
            <person name="Sato A."/>
            <person name="Lyhne E.K."/>
            <person name="Kogle M.E."/>
            <person name="Wiebenga A."/>
            <person name="Kun R.S."/>
            <person name="Lubbers R.J."/>
            <person name="Makela M.R."/>
            <person name="Barry K."/>
            <person name="Chovatia M."/>
            <person name="Clum A."/>
            <person name="Daum C."/>
            <person name="Haridas S."/>
            <person name="He G."/>
            <person name="LaButti K."/>
            <person name="Lipzen A."/>
            <person name="Riley R."/>
            <person name="Salamov A."/>
            <person name="Simmons B.A."/>
            <person name="Magnuson J.K."/>
            <person name="Henrissat B."/>
            <person name="Mortensen U.H."/>
            <person name="Larsen T.O."/>
            <person name="Devries R.P."/>
            <person name="Grigoriev I.V."/>
            <person name="Machida M."/>
            <person name="Baker S.E."/>
            <person name="Andersen M.R."/>
            <person name="Cantor M.N."/>
            <person name="Hua S.X."/>
        </authorList>
    </citation>
    <scope>NUCLEOTIDE SEQUENCE [LARGE SCALE GENOMIC DNA]</scope>
    <source>
        <strain evidence="3 4">CBS 119388</strain>
    </source>
</reference>
<evidence type="ECO:0000256" key="2">
    <source>
        <dbReference type="ARBA" id="ARBA00022857"/>
    </source>
</evidence>
<dbReference type="OrthoDB" id="1669814at2759"/>
<evidence type="ECO:0000313" key="3">
    <source>
        <dbReference type="EMBL" id="KAE8402640.1"/>
    </source>
</evidence>
<dbReference type="AlphaFoldDB" id="A0A5N6I784"/>